<dbReference type="InterPro" id="IPR013083">
    <property type="entry name" value="Znf_RING/FYVE/PHD"/>
</dbReference>
<dbReference type="CDD" id="cd15489">
    <property type="entry name" value="PHD_SF"/>
    <property type="match status" value="1"/>
</dbReference>
<comment type="caution">
    <text evidence="8">The sequence shown here is derived from an EMBL/GenBank/DDBJ whole genome shotgun (WGS) entry which is preliminary data.</text>
</comment>
<dbReference type="SMART" id="SM00249">
    <property type="entry name" value="PHD"/>
    <property type="match status" value="1"/>
</dbReference>
<feature type="region of interest" description="Disordered" evidence="5">
    <location>
        <begin position="1"/>
        <end position="38"/>
    </location>
</feature>
<dbReference type="SUPFAM" id="SSF57903">
    <property type="entry name" value="FYVE/PHD zinc finger"/>
    <property type="match status" value="1"/>
</dbReference>
<evidence type="ECO:0000259" key="6">
    <source>
        <dbReference type="PROSITE" id="PS50016"/>
    </source>
</evidence>
<feature type="region of interest" description="Disordered" evidence="5">
    <location>
        <begin position="446"/>
        <end position="587"/>
    </location>
</feature>
<feature type="compositionally biased region" description="Polar residues" evidence="5">
    <location>
        <begin position="457"/>
        <end position="474"/>
    </location>
</feature>
<evidence type="ECO:0008006" key="10">
    <source>
        <dbReference type="Google" id="ProtNLM"/>
    </source>
</evidence>
<dbReference type="InterPro" id="IPR001965">
    <property type="entry name" value="Znf_PHD"/>
</dbReference>
<dbReference type="AlphaFoldDB" id="A0A9Q0F715"/>
<evidence type="ECO:0000259" key="7">
    <source>
        <dbReference type="PROSITE" id="PS51038"/>
    </source>
</evidence>
<dbReference type="GO" id="GO:0008270">
    <property type="term" value="F:zinc ion binding"/>
    <property type="evidence" value="ECO:0007669"/>
    <property type="project" value="UniProtKB-KW"/>
</dbReference>
<dbReference type="PROSITE" id="PS51038">
    <property type="entry name" value="BAH"/>
    <property type="match status" value="1"/>
</dbReference>
<keyword evidence="9" id="KW-1185">Reference proteome</keyword>
<name>A0A9Q0F715_9ROSI</name>
<feature type="compositionally biased region" description="Basic and acidic residues" evidence="5">
    <location>
        <begin position="16"/>
        <end position="38"/>
    </location>
</feature>
<feature type="compositionally biased region" description="Polar residues" evidence="5">
    <location>
        <begin position="541"/>
        <end position="564"/>
    </location>
</feature>
<dbReference type="PROSITE" id="PS50016">
    <property type="entry name" value="ZF_PHD_2"/>
    <property type="match status" value="1"/>
</dbReference>
<evidence type="ECO:0000256" key="2">
    <source>
        <dbReference type="ARBA" id="ARBA00022771"/>
    </source>
</evidence>
<dbReference type="Pfam" id="PF25073">
    <property type="entry name" value="DUF7797"/>
    <property type="match status" value="1"/>
</dbReference>
<gene>
    <name evidence="8" type="ORF">Tsubulata_023007</name>
</gene>
<dbReference type="InterPro" id="IPR043151">
    <property type="entry name" value="BAH_sf"/>
</dbReference>
<keyword evidence="1" id="KW-0479">Metal-binding</keyword>
<feature type="compositionally biased region" description="Basic and acidic residues" evidence="5">
    <location>
        <begin position="627"/>
        <end position="647"/>
    </location>
</feature>
<feature type="domain" description="PHD-type" evidence="6">
    <location>
        <begin position="389"/>
        <end position="441"/>
    </location>
</feature>
<dbReference type="InterPro" id="IPR001025">
    <property type="entry name" value="BAH_dom"/>
</dbReference>
<keyword evidence="2 4" id="KW-0863">Zinc-finger</keyword>
<feature type="compositionally biased region" description="Polar residues" evidence="5">
    <location>
        <begin position="490"/>
        <end position="504"/>
    </location>
</feature>
<accession>A0A9Q0F715</accession>
<dbReference type="PROSITE" id="PS01359">
    <property type="entry name" value="ZF_PHD_1"/>
    <property type="match status" value="1"/>
</dbReference>
<feature type="region of interest" description="Disordered" evidence="5">
    <location>
        <begin position="627"/>
        <end position="667"/>
    </location>
</feature>
<dbReference type="EMBL" id="JAKUCV010006762">
    <property type="protein sequence ID" value="KAJ4826016.1"/>
    <property type="molecule type" value="Genomic_DNA"/>
</dbReference>
<dbReference type="PANTHER" id="PTHR47527:SF3">
    <property type="entry name" value="RING_FYVE_PHD ZINC FINGER SUPERFAMILY PROTEIN"/>
    <property type="match status" value="1"/>
</dbReference>
<dbReference type="CDD" id="cd04370">
    <property type="entry name" value="BAH"/>
    <property type="match status" value="1"/>
</dbReference>
<dbReference type="Pfam" id="PF01426">
    <property type="entry name" value="BAH"/>
    <property type="match status" value="1"/>
</dbReference>
<proteinExistence type="predicted"/>
<evidence type="ECO:0000256" key="5">
    <source>
        <dbReference type="SAM" id="MobiDB-lite"/>
    </source>
</evidence>
<evidence type="ECO:0000313" key="9">
    <source>
        <dbReference type="Proteomes" id="UP001141552"/>
    </source>
</evidence>
<dbReference type="Proteomes" id="UP001141552">
    <property type="component" value="Unassembled WGS sequence"/>
</dbReference>
<dbReference type="InterPro" id="IPR019787">
    <property type="entry name" value="Znf_PHD-finger"/>
</dbReference>
<dbReference type="PANTHER" id="PTHR47527">
    <property type="entry name" value="RING/FYVE/PHD ZINC FINGER SUPERFAMILY PROTEIN"/>
    <property type="match status" value="1"/>
</dbReference>
<feature type="domain" description="BAH" evidence="7">
    <location>
        <begin position="700"/>
        <end position="827"/>
    </location>
</feature>
<dbReference type="OrthoDB" id="787137at2759"/>
<dbReference type="Gene3D" id="2.30.30.490">
    <property type="match status" value="1"/>
</dbReference>
<protein>
    <recommendedName>
        <fullName evidence="10">PHD-type domain-containing protein</fullName>
    </recommendedName>
</protein>
<reference evidence="8" key="2">
    <citation type="journal article" date="2023" name="Plants (Basel)">
        <title>Annotation of the Turnera subulata (Passifloraceae) Draft Genome Reveals the S-Locus Evolved after the Divergence of Turneroideae from Passifloroideae in a Stepwise Manner.</title>
        <authorList>
            <person name="Henning P.M."/>
            <person name="Roalson E.H."/>
            <person name="Mir W."/>
            <person name="McCubbin A.G."/>
            <person name="Shore J.S."/>
        </authorList>
    </citation>
    <scope>NUCLEOTIDE SEQUENCE</scope>
    <source>
        <strain evidence="8">F60SS</strain>
    </source>
</reference>
<dbReference type="InterPro" id="IPR056699">
    <property type="entry name" value="DUF7797"/>
</dbReference>
<evidence type="ECO:0000256" key="4">
    <source>
        <dbReference type="PROSITE-ProRule" id="PRU00146"/>
    </source>
</evidence>
<dbReference type="InterPro" id="IPR019786">
    <property type="entry name" value="Zinc_finger_PHD-type_CS"/>
</dbReference>
<keyword evidence="3" id="KW-0862">Zinc</keyword>
<dbReference type="InterPro" id="IPR011011">
    <property type="entry name" value="Znf_FYVE_PHD"/>
</dbReference>
<organism evidence="8 9">
    <name type="scientific">Turnera subulata</name>
    <dbReference type="NCBI Taxonomy" id="218843"/>
    <lineage>
        <taxon>Eukaryota</taxon>
        <taxon>Viridiplantae</taxon>
        <taxon>Streptophyta</taxon>
        <taxon>Embryophyta</taxon>
        <taxon>Tracheophyta</taxon>
        <taxon>Spermatophyta</taxon>
        <taxon>Magnoliopsida</taxon>
        <taxon>eudicotyledons</taxon>
        <taxon>Gunneridae</taxon>
        <taxon>Pentapetalae</taxon>
        <taxon>rosids</taxon>
        <taxon>fabids</taxon>
        <taxon>Malpighiales</taxon>
        <taxon>Passifloraceae</taxon>
        <taxon>Turnera</taxon>
    </lineage>
</organism>
<evidence type="ECO:0000313" key="8">
    <source>
        <dbReference type="EMBL" id="KAJ4826016.1"/>
    </source>
</evidence>
<feature type="compositionally biased region" description="Polar residues" evidence="5">
    <location>
        <begin position="657"/>
        <end position="667"/>
    </location>
</feature>
<dbReference type="Gene3D" id="3.30.40.10">
    <property type="entry name" value="Zinc/RING finger domain, C3HC4 (zinc finger)"/>
    <property type="match status" value="1"/>
</dbReference>
<dbReference type="GO" id="GO:0003682">
    <property type="term" value="F:chromatin binding"/>
    <property type="evidence" value="ECO:0007669"/>
    <property type="project" value="InterPro"/>
</dbReference>
<evidence type="ECO:0000256" key="3">
    <source>
        <dbReference type="ARBA" id="ARBA00022833"/>
    </source>
</evidence>
<evidence type="ECO:0000256" key="1">
    <source>
        <dbReference type="ARBA" id="ARBA00022723"/>
    </source>
</evidence>
<sequence>MDPAPNAEAPESDGPSAEKRPAEGEGLEERPVKRAKAGQEEMRRVAEIVLVLSAMAGMRGGGRSPTEAEVELMAEARAKLAEICEGFSPKDLVARDSVWTVIEDLGLNWKAKDQRLGFRASRLSIKDKFSLAKRKMDDAKKFSAPATTYTQSLGPMHTIRTISSDKTSNVAMPSGGAAGSSVLQGHNPVATTTAAVTYQPHATGLPSGHLGRDSSAVAKTQPKFDGGTNGTTYAPQMQANHHLVNTPTWSLQPHSTSSGKIAPENKMANHNAVKIDGTSDLGGLPRSSSQVTRDQAFRPVVIQSPSTSLPSTHPMMQNSTGLPSIPPQVQNSTTLPSIHPPMQNVKLVHPSSAINNHGEIAKLVQKLLQQKLPERPKWTPPSRDYMSNATVCQMCRVIVHEIDTVVLCDSCEKGYHLKCLEALNQKGIPRGEWHCSKCTALSAGKPLPPKYGRVMRSMTTPPKGTPNASGAQSSSDKKTGTADPKVNQEKPMTNKSSSLQSTAGSDALGSKNLDSGLDQKIPKEKDTAESISSGGRGVEQGTLSGTLSNNSAERSTQQTQVSESCKQDESSASKAQPPAVISDKIGQDDDLKSLHIQQDMIHSKASNFDEVSSNTCQAQSIVKESEIKRENTDCESRHDSERSEQDVVHANSVGKPNASNGSGGQNDLASNGLRNVEWIGNVLTVVDGKRYYEACCVHGATYKLQDHALFHSSNAKLIPSKLQAMWEDIKSGSKWVLVNRCYFPDDLPKAVGHPCAPESNEVYESNHGISVLAGLIQGQCEVLHHTKFKERSEKQSQSETEAKNESSPVFLCKYAFSFHKSITSFFTSEGKIVGGFLAFHISDPYGNALVGKLLDSRGNFLTLQELCFAPHVRKENSWILFIIIWFGFNFKASL</sequence>
<dbReference type="Pfam" id="PF00628">
    <property type="entry name" value="PHD"/>
    <property type="match status" value="1"/>
</dbReference>
<reference evidence="8" key="1">
    <citation type="submission" date="2022-02" db="EMBL/GenBank/DDBJ databases">
        <authorList>
            <person name="Henning P.M."/>
            <person name="McCubbin A.G."/>
            <person name="Shore J.S."/>
        </authorList>
    </citation>
    <scope>NUCLEOTIDE SEQUENCE</scope>
    <source>
        <strain evidence="8">F60SS</strain>
        <tissue evidence="8">Leaves</tissue>
    </source>
</reference>